<dbReference type="Proteomes" id="UP001596170">
    <property type="component" value="Unassembled WGS sequence"/>
</dbReference>
<gene>
    <name evidence="1" type="ORF">ACFPYN_06740</name>
</gene>
<dbReference type="InterPro" id="IPR029063">
    <property type="entry name" value="SAM-dependent_MTases_sf"/>
</dbReference>
<dbReference type="Pfam" id="PF06962">
    <property type="entry name" value="rRNA_methylase"/>
    <property type="match status" value="1"/>
</dbReference>
<keyword evidence="1" id="KW-0489">Methyltransferase</keyword>
<dbReference type="SUPFAM" id="SSF53335">
    <property type="entry name" value="S-adenosyl-L-methionine-dependent methyltransferases"/>
    <property type="match status" value="1"/>
</dbReference>
<reference evidence="2" key="1">
    <citation type="journal article" date="2019" name="Int. J. Syst. Evol. Microbiol.">
        <title>The Global Catalogue of Microorganisms (GCM) 10K type strain sequencing project: providing services to taxonomists for standard genome sequencing and annotation.</title>
        <authorList>
            <consortium name="The Broad Institute Genomics Platform"/>
            <consortium name="The Broad Institute Genome Sequencing Center for Infectious Disease"/>
            <person name="Wu L."/>
            <person name="Ma J."/>
        </authorList>
    </citation>
    <scope>NUCLEOTIDE SEQUENCE [LARGE SCALE GENOMIC DNA]</scope>
    <source>
        <strain evidence="2">CCUG 54527</strain>
    </source>
</reference>
<dbReference type="PANTHER" id="PTHR35276">
    <property type="entry name" value="S-ADENOSYL-L-METHIONINE-DEPENDENT METHYLTRANSFERASES SUPERFAMILY PROTEIN"/>
    <property type="match status" value="1"/>
</dbReference>
<protein>
    <submittedName>
        <fullName evidence="1">Class I SAM-dependent methyltransferase</fullName>
    </submittedName>
</protein>
<sequence length="186" mass="20560">MKLERVLPYAKTLLKSTVSPGDIVIDGTAGNGHDTLFLAELVGSTGHVYAFDVQQAAIEATLLRVADWQDNVTVIHAGHETISSYVTKEISAAVFNLGYLPGKDHSIITQPHTTIEAIESCLHLLKVNGLIVLVVYHGHEGGDKEREDLLNYVSNLPQSFVHVLKYEFVNQQNHPPFVLVIEKMKH</sequence>
<evidence type="ECO:0000313" key="1">
    <source>
        <dbReference type="EMBL" id="MFC6039132.1"/>
    </source>
</evidence>
<dbReference type="CDD" id="cd02440">
    <property type="entry name" value="AdoMet_MTases"/>
    <property type="match status" value="1"/>
</dbReference>
<comment type="caution">
    <text evidence="1">The sequence shown here is derived from an EMBL/GenBank/DDBJ whole genome shotgun (WGS) entry which is preliminary data.</text>
</comment>
<accession>A0ABW1L7H1</accession>
<dbReference type="EMBL" id="JBHSRI010000007">
    <property type="protein sequence ID" value="MFC6039132.1"/>
    <property type="molecule type" value="Genomic_DNA"/>
</dbReference>
<dbReference type="GO" id="GO:0008168">
    <property type="term" value="F:methyltransferase activity"/>
    <property type="evidence" value="ECO:0007669"/>
    <property type="project" value="UniProtKB-KW"/>
</dbReference>
<dbReference type="PANTHER" id="PTHR35276:SF1">
    <property type="entry name" value="TRNA (MNM(5)S(2)U34)-METHYLTRANSFERASE, CHLOROPLASTIC"/>
    <property type="match status" value="1"/>
</dbReference>
<keyword evidence="2" id="KW-1185">Reference proteome</keyword>
<dbReference type="Gene3D" id="3.40.50.150">
    <property type="entry name" value="Vaccinia Virus protein VP39"/>
    <property type="match status" value="1"/>
</dbReference>
<dbReference type="RefSeq" id="WP_377733216.1">
    <property type="nucleotide sequence ID" value="NZ_JBHSRI010000007.1"/>
</dbReference>
<dbReference type="GO" id="GO:0032259">
    <property type="term" value="P:methylation"/>
    <property type="evidence" value="ECO:0007669"/>
    <property type="project" value="UniProtKB-KW"/>
</dbReference>
<name>A0ABW1L7H1_9BACL</name>
<evidence type="ECO:0000313" key="2">
    <source>
        <dbReference type="Proteomes" id="UP001596170"/>
    </source>
</evidence>
<keyword evidence="1" id="KW-0808">Transferase</keyword>
<organism evidence="1 2">
    <name type="scientific">Paenisporosarcina macmurdoensis</name>
    <dbReference type="NCBI Taxonomy" id="212659"/>
    <lineage>
        <taxon>Bacteria</taxon>
        <taxon>Bacillati</taxon>
        <taxon>Bacillota</taxon>
        <taxon>Bacilli</taxon>
        <taxon>Bacillales</taxon>
        <taxon>Caryophanaceae</taxon>
        <taxon>Paenisporosarcina</taxon>
    </lineage>
</organism>
<dbReference type="InterPro" id="IPR010719">
    <property type="entry name" value="MnmM_MeTrfase"/>
</dbReference>
<proteinExistence type="predicted"/>